<evidence type="ECO:0000313" key="2">
    <source>
        <dbReference type="Proteomes" id="UP001430953"/>
    </source>
</evidence>
<accession>A0AAW2G269</accession>
<protein>
    <submittedName>
        <fullName evidence="1">Uncharacterized protein</fullName>
    </submittedName>
</protein>
<comment type="caution">
    <text evidence="1">The sequence shown here is derived from an EMBL/GenBank/DDBJ whole genome shotgun (WGS) entry which is preliminary data.</text>
</comment>
<gene>
    <name evidence="1" type="ORF">PUN28_007225</name>
</gene>
<proteinExistence type="predicted"/>
<dbReference type="AlphaFoldDB" id="A0AAW2G269"/>
<evidence type="ECO:0000313" key="1">
    <source>
        <dbReference type="EMBL" id="KAL0122346.1"/>
    </source>
</evidence>
<dbReference type="Proteomes" id="UP001430953">
    <property type="component" value="Unassembled WGS sequence"/>
</dbReference>
<sequence>MCSGSVTFDEPSSVPPETGRFLTVHTDIQFAASWNNRSHDCYCYTKTKRVDRRTLTSSWAILYRQLFFTKRRSFFCSKLSLSRQL</sequence>
<organism evidence="1 2">
    <name type="scientific">Cardiocondyla obscurior</name>
    <dbReference type="NCBI Taxonomy" id="286306"/>
    <lineage>
        <taxon>Eukaryota</taxon>
        <taxon>Metazoa</taxon>
        <taxon>Ecdysozoa</taxon>
        <taxon>Arthropoda</taxon>
        <taxon>Hexapoda</taxon>
        <taxon>Insecta</taxon>
        <taxon>Pterygota</taxon>
        <taxon>Neoptera</taxon>
        <taxon>Endopterygota</taxon>
        <taxon>Hymenoptera</taxon>
        <taxon>Apocrita</taxon>
        <taxon>Aculeata</taxon>
        <taxon>Formicoidea</taxon>
        <taxon>Formicidae</taxon>
        <taxon>Myrmicinae</taxon>
        <taxon>Cardiocondyla</taxon>
    </lineage>
</organism>
<name>A0AAW2G269_9HYME</name>
<reference evidence="1 2" key="1">
    <citation type="submission" date="2023-03" db="EMBL/GenBank/DDBJ databases">
        <title>High recombination rates correlate with genetic variation in Cardiocondyla obscurior ants.</title>
        <authorList>
            <person name="Errbii M."/>
        </authorList>
    </citation>
    <scope>NUCLEOTIDE SEQUENCE [LARGE SCALE GENOMIC DNA]</scope>
    <source>
        <strain evidence="1">Alpha-2009</strain>
        <tissue evidence="1">Whole body</tissue>
    </source>
</reference>
<dbReference type="EMBL" id="JADYXP020000006">
    <property type="protein sequence ID" value="KAL0122346.1"/>
    <property type="molecule type" value="Genomic_DNA"/>
</dbReference>
<keyword evidence="2" id="KW-1185">Reference proteome</keyword>